<comment type="caution">
    <text evidence="13">The sequence shown here is derived from an EMBL/GenBank/DDBJ whole genome shotgun (WGS) entry which is preliminary data.</text>
</comment>
<evidence type="ECO:0000256" key="8">
    <source>
        <dbReference type="ARBA" id="ARBA00023229"/>
    </source>
</evidence>
<keyword evidence="8" id="KW-0414">Isoprene biosynthesis</keyword>
<dbReference type="GO" id="GO:0050992">
    <property type="term" value="P:dimethylallyl diphosphate biosynthetic process"/>
    <property type="evidence" value="ECO:0007669"/>
    <property type="project" value="UniProtKB-UniPathway"/>
</dbReference>
<dbReference type="Proteomes" id="UP000576082">
    <property type="component" value="Unassembled WGS sequence"/>
</dbReference>
<dbReference type="PANTHER" id="PTHR10885">
    <property type="entry name" value="ISOPENTENYL-DIPHOSPHATE DELTA-ISOMERASE"/>
    <property type="match status" value="1"/>
</dbReference>
<dbReference type="InterPro" id="IPR011876">
    <property type="entry name" value="IsopentenylPP_isomerase_typ1"/>
</dbReference>
<comment type="similarity">
    <text evidence="2">Belongs to the IPP isomerase type 1 family.</text>
</comment>
<evidence type="ECO:0000313" key="13">
    <source>
        <dbReference type="EMBL" id="NME67588.1"/>
    </source>
</evidence>
<evidence type="ECO:0000256" key="2">
    <source>
        <dbReference type="ARBA" id="ARBA00007579"/>
    </source>
</evidence>
<dbReference type="RefSeq" id="WP_169655925.1">
    <property type="nucleotide sequence ID" value="NZ_JABANE010000012.1"/>
</dbReference>
<evidence type="ECO:0000256" key="10">
    <source>
        <dbReference type="NCBIfam" id="TIGR02150"/>
    </source>
</evidence>
<evidence type="ECO:0000256" key="11">
    <source>
        <dbReference type="PIRSR" id="PIRSR018427-1"/>
    </source>
</evidence>
<dbReference type="HAMAP" id="MF_00202">
    <property type="entry name" value="Idi"/>
    <property type="match status" value="1"/>
</dbReference>
<accession>A0A7X9P1N6</accession>
<dbReference type="CDD" id="cd02885">
    <property type="entry name" value="NUDIX_IPP_Isomerase"/>
    <property type="match status" value="1"/>
</dbReference>
<reference evidence="13 14" key="1">
    <citation type="submission" date="2020-04" db="EMBL/GenBank/DDBJ databases">
        <title>Flammeovirga sp. SR4, a novel species isolated from seawater.</title>
        <authorList>
            <person name="Wang X."/>
        </authorList>
    </citation>
    <scope>NUCLEOTIDE SEQUENCE [LARGE SCALE GENOMIC DNA]</scope>
    <source>
        <strain evidence="13 14">ATCC 23126</strain>
    </source>
</reference>
<evidence type="ECO:0000256" key="5">
    <source>
        <dbReference type="ARBA" id="ARBA00022723"/>
    </source>
</evidence>
<dbReference type="EMBL" id="JABANE010000012">
    <property type="protein sequence ID" value="NME67588.1"/>
    <property type="molecule type" value="Genomic_DNA"/>
</dbReference>
<keyword evidence="4" id="KW-0963">Cytoplasm</keyword>
<dbReference type="UniPathway" id="UPA00059">
    <property type="reaction ID" value="UER00104"/>
</dbReference>
<feature type="domain" description="Nudix hydrolase" evidence="12">
    <location>
        <begin position="29"/>
        <end position="161"/>
    </location>
</feature>
<dbReference type="InterPro" id="IPR015797">
    <property type="entry name" value="NUDIX_hydrolase-like_dom_sf"/>
</dbReference>
<dbReference type="GO" id="GO:0046872">
    <property type="term" value="F:metal ion binding"/>
    <property type="evidence" value="ECO:0007669"/>
    <property type="project" value="UniProtKB-KW"/>
</dbReference>
<dbReference type="NCBIfam" id="NF002995">
    <property type="entry name" value="PRK03759.1"/>
    <property type="match status" value="1"/>
</dbReference>
<evidence type="ECO:0000256" key="1">
    <source>
        <dbReference type="ARBA" id="ARBA00004826"/>
    </source>
</evidence>
<feature type="active site" evidence="11">
    <location>
        <position position="66"/>
    </location>
</feature>
<evidence type="ECO:0000256" key="9">
    <source>
        <dbReference type="ARBA" id="ARBA00023235"/>
    </source>
</evidence>
<comment type="pathway">
    <text evidence="1">Isoprenoid biosynthesis; dimethylallyl diphosphate biosynthesis; dimethylallyl diphosphate from isopentenyl diphosphate: step 1/1.</text>
</comment>
<dbReference type="NCBIfam" id="TIGR02150">
    <property type="entry name" value="IPP_isom_1"/>
    <property type="match status" value="1"/>
</dbReference>
<dbReference type="Gene3D" id="3.90.79.10">
    <property type="entry name" value="Nucleoside Triphosphate Pyrophosphohydrolase"/>
    <property type="match status" value="1"/>
</dbReference>
<evidence type="ECO:0000256" key="3">
    <source>
        <dbReference type="ARBA" id="ARBA00012057"/>
    </source>
</evidence>
<dbReference type="GO" id="GO:0009240">
    <property type="term" value="P:isopentenyl diphosphate biosynthetic process"/>
    <property type="evidence" value="ECO:0007669"/>
    <property type="project" value="TreeGrafter"/>
</dbReference>
<dbReference type="GO" id="GO:0005737">
    <property type="term" value="C:cytoplasm"/>
    <property type="evidence" value="ECO:0007669"/>
    <property type="project" value="TreeGrafter"/>
</dbReference>
<keyword evidence="14" id="KW-1185">Reference proteome</keyword>
<dbReference type="InterPro" id="IPR000086">
    <property type="entry name" value="NUDIX_hydrolase_dom"/>
</dbReference>
<dbReference type="PIRSF" id="PIRSF018427">
    <property type="entry name" value="Isopntndiph_ism"/>
    <property type="match status" value="1"/>
</dbReference>
<dbReference type="AlphaFoldDB" id="A0A7X9P1N6"/>
<dbReference type="GO" id="GO:0004452">
    <property type="term" value="F:isopentenyl-diphosphate delta-isomerase activity"/>
    <property type="evidence" value="ECO:0007669"/>
    <property type="project" value="UniProtKB-UniRule"/>
</dbReference>
<feature type="active site" evidence="11">
    <location>
        <position position="113"/>
    </location>
</feature>
<evidence type="ECO:0000259" key="12">
    <source>
        <dbReference type="PROSITE" id="PS51462"/>
    </source>
</evidence>
<dbReference type="InterPro" id="IPR056375">
    <property type="entry name" value="Idi_bact"/>
</dbReference>
<evidence type="ECO:0000256" key="4">
    <source>
        <dbReference type="ARBA" id="ARBA00022490"/>
    </source>
</evidence>
<name>A0A7X9P1N6_9BACT</name>
<keyword evidence="9 13" id="KW-0413">Isomerase</keyword>
<proteinExistence type="inferred from homology"/>
<dbReference type="SUPFAM" id="SSF55811">
    <property type="entry name" value="Nudix"/>
    <property type="match status" value="1"/>
</dbReference>
<sequence>MERNDVILVDENDKEVGVMEKLQAHVEGKLHRAFSVFIFNNEGKLLLQQRALTKYHSGGLWTNTCCSHPKPGEEVHDGAHRRLVEEMGFNTEIEWVDHVLYKAAFGNGLIEHEYDHVFVGYYDGVIKPNPEEVESIRWIDIAELEDWMKKKPTDFTAWFGLCLEKVKYFRETKNQAIA</sequence>
<dbReference type="PANTHER" id="PTHR10885:SF0">
    <property type="entry name" value="ISOPENTENYL-DIPHOSPHATE DELTA-ISOMERASE"/>
    <property type="match status" value="1"/>
</dbReference>
<keyword evidence="5" id="KW-0479">Metal-binding</keyword>
<dbReference type="EC" id="5.3.3.2" evidence="3 10"/>
<evidence type="ECO:0000313" key="14">
    <source>
        <dbReference type="Proteomes" id="UP000576082"/>
    </source>
</evidence>
<dbReference type="Pfam" id="PF00293">
    <property type="entry name" value="NUDIX"/>
    <property type="match status" value="1"/>
</dbReference>
<evidence type="ECO:0000256" key="7">
    <source>
        <dbReference type="ARBA" id="ARBA00023211"/>
    </source>
</evidence>
<dbReference type="PROSITE" id="PS51462">
    <property type="entry name" value="NUDIX"/>
    <property type="match status" value="1"/>
</dbReference>
<gene>
    <name evidence="13" type="primary">idi</name>
    <name evidence="13" type="ORF">HHU12_06390</name>
</gene>
<evidence type="ECO:0000256" key="6">
    <source>
        <dbReference type="ARBA" id="ARBA00022842"/>
    </source>
</evidence>
<keyword evidence="7" id="KW-0464">Manganese</keyword>
<keyword evidence="6" id="KW-0460">Magnesium</keyword>
<protein>
    <recommendedName>
        <fullName evidence="3 10">Isopentenyl-diphosphate delta-isomerase</fullName>
        <ecNumber evidence="3 10">5.3.3.2</ecNumber>
    </recommendedName>
</protein>
<organism evidence="13 14">
    <name type="scientific">Flammeovirga aprica JL-4</name>
    <dbReference type="NCBI Taxonomy" id="694437"/>
    <lineage>
        <taxon>Bacteria</taxon>
        <taxon>Pseudomonadati</taxon>
        <taxon>Bacteroidota</taxon>
        <taxon>Cytophagia</taxon>
        <taxon>Cytophagales</taxon>
        <taxon>Flammeovirgaceae</taxon>
        <taxon>Flammeovirga</taxon>
    </lineage>
</organism>